<gene>
    <name evidence="1" type="ORF">HMPREF3226_02035</name>
</gene>
<dbReference type="AlphaFoldDB" id="A0A133PZ25"/>
<organism evidence="1 2">
    <name type="scientific">Prevotella corporis</name>
    <dbReference type="NCBI Taxonomy" id="28128"/>
    <lineage>
        <taxon>Bacteria</taxon>
        <taxon>Pseudomonadati</taxon>
        <taxon>Bacteroidota</taxon>
        <taxon>Bacteroidia</taxon>
        <taxon>Bacteroidales</taxon>
        <taxon>Prevotellaceae</taxon>
        <taxon>Prevotella</taxon>
    </lineage>
</organism>
<proteinExistence type="predicted"/>
<sequence>MPKGHAQRKERKKNMFTFGILTTVAAIVAEALIILGKIDLEK</sequence>
<dbReference type="EMBL" id="LRQG01000181">
    <property type="protein sequence ID" value="KXA35557.1"/>
    <property type="molecule type" value="Genomic_DNA"/>
</dbReference>
<keyword evidence="2" id="KW-1185">Reference proteome</keyword>
<evidence type="ECO:0000313" key="2">
    <source>
        <dbReference type="Proteomes" id="UP000070533"/>
    </source>
</evidence>
<reference evidence="2" key="1">
    <citation type="submission" date="2016-01" db="EMBL/GenBank/DDBJ databases">
        <authorList>
            <person name="Mitreva M."/>
            <person name="Pepin K.H."/>
            <person name="Mihindukulasuriya K.A."/>
            <person name="Fulton R."/>
            <person name="Fronick C."/>
            <person name="O'Laughlin M."/>
            <person name="Miner T."/>
            <person name="Herter B."/>
            <person name="Rosa B.A."/>
            <person name="Cordes M."/>
            <person name="Tomlinson C."/>
            <person name="Wollam A."/>
            <person name="Palsikar V.B."/>
            <person name="Mardis E.R."/>
            <person name="Wilson R.K."/>
        </authorList>
    </citation>
    <scope>NUCLEOTIDE SEQUENCE [LARGE SCALE GENOMIC DNA]</scope>
    <source>
        <strain evidence="2">MJR7716</strain>
    </source>
</reference>
<accession>A0A133PZ25</accession>
<comment type="caution">
    <text evidence="1">The sequence shown here is derived from an EMBL/GenBank/DDBJ whole genome shotgun (WGS) entry which is preliminary data.</text>
</comment>
<dbReference type="STRING" id="28128.HMPREF3226_02035"/>
<protein>
    <submittedName>
        <fullName evidence="1">Uncharacterized protein</fullName>
    </submittedName>
</protein>
<dbReference type="PATRIC" id="fig|28128.5.peg.2099"/>
<dbReference type="Proteomes" id="UP000070533">
    <property type="component" value="Unassembled WGS sequence"/>
</dbReference>
<evidence type="ECO:0000313" key="1">
    <source>
        <dbReference type="EMBL" id="KXA35557.1"/>
    </source>
</evidence>
<name>A0A133PZ25_9BACT</name>